<proteinExistence type="predicted"/>
<keyword evidence="5 6" id="KW-0472">Membrane</keyword>
<dbReference type="Pfam" id="PF01478">
    <property type="entry name" value="Peptidase_A24"/>
    <property type="match status" value="1"/>
</dbReference>
<evidence type="ECO:0000256" key="4">
    <source>
        <dbReference type="ARBA" id="ARBA00022989"/>
    </source>
</evidence>
<dbReference type="EMBL" id="WTUW01000001">
    <property type="protein sequence ID" value="MZR29965.1"/>
    <property type="molecule type" value="Genomic_DNA"/>
</dbReference>
<name>A0A6L8W4D8_9PROT</name>
<evidence type="ECO:0000256" key="3">
    <source>
        <dbReference type="ARBA" id="ARBA00022692"/>
    </source>
</evidence>
<dbReference type="Proteomes" id="UP000476030">
    <property type="component" value="Unassembled WGS sequence"/>
</dbReference>
<comment type="caution">
    <text evidence="8">The sequence shown here is derived from an EMBL/GenBank/DDBJ whole genome shotgun (WGS) entry which is preliminary data.</text>
</comment>
<evidence type="ECO:0000256" key="1">
    <source>
        <dbReference type="ARBA" id="ARBA00004651"/>
    </source>
</evidence>
<feature type="domain" description="Prepilin type IV endopeptidase peptidase" evidence="7">
    <location>
        <begin position="10"/>
        <end position="108"/>
    </location>
</feature>
<keyword evidence="2" id="KW-1003">Cell membrane</keyword>
<keyword evidence="4 6" id="KW-1133">Transmembrane helix</keyword>
<dbReference type="PANTHER" id="PTHR36506">
    <property type="entry name" value="PREFLAGELLIN PEPTIDASE"/>
    <property type="match status" value="1"/>
</dbReference>
<feature type="transmembrane region" description="Helical" evidence="6">
    <location>
        <begin position="152"/>
        <end position="170"/>
    </location>
</feature>
<evidence type="ECO:0000256" key="2">
    <source>
        <dbReference type="ARBA" id="ARBA00022475"/>
    </source>
</evidence>
<comment type="subcellular location">
    <subcellularLocation>
        <location evidence="1">Cell membrane</location>
        <topology evidence="1">Multi-pass membrane protein</topology>
    </subcellularLocation>
</comment>
<dbReference type="InterPro" id="IPR052218">
    <property type="entry name" value="Preflagellin_Peptidase"/>
</dbReference>
<gene>
    <name evidence="8" type="ORF">GQE98_04865</name>
</gene>
<dbReference type="GO" id="GO:0005886">
    <property type="term" value="C:plasma membrane"/>
    <property type="evidence" value="ECO:0007669"/>
    <property type="project" value="UniProtKB-SubCell"/>
</dbReference>
<evidence type="ECO:0000313" key="9">
    <source>
        <dbReference type="Proteomes" id="UP000476030"/>
    </source>
</evidence>
<sequence length="173" mass="18658">MPVLMMSAGGLVLLAAIWDVFSRKIPNFLPLIIAALYLLQAVVVGDWSALPWHLLCGAGVLVVGIVIFAMGWLGGGDVKLLAALALWAGPDHLTLLLLMTCLAGGALAAIYVLPIILTRNPLISNFVDWFFMKILRKPAPLIQTSKTLGLQLPYGVAIAIAGFVVFYQFFRVL</sequence>
<protein>
    <recommendedName>
        <fullName evidence="7">Prepilin type IV endopeptidase peptidase domain-containing protein</fullName>
    </recommendedName>
</protein>
<evidence type="ECO:0000256" key="5">
    <source>
        <dbReference type="ARBA" id="ARBA00023136"/>
    </source>
</evidence>
<keyword evidence="9" id="KW-1185">Reference proteome</keyword>
<evidence type="ECO:0000256" key="6">
    <source>
        <dbReference type="SAM" id="Phobius"/>
    </source>
</evidence>
<feature type="transmembrane region" description="Helical" evidence="6">
    <location>
        <begin position="93"/>
        <end position="117"/>
    </location>
</feature>
<reference evidence="8 9" key="1">
    <citation type="submission" date="2019-12" db="EMBL/GenBank/DDBJ databases">
        <title>Snethiella sp. nov. sp. isolated from sea sand.</title>
        <authorList>
            <person name="Kim J."/>
            <person name="Jeong S.E."/>
            <person name="Jung H.S."/>
            <person name="Jeon C.O."/>
        </authorList>
    </citation>
    <scope>NUCLEOTIDE SEQUENCE [LARGE SCALE GENOMIC DNA]</scope>
    <source>
        <strain evidence="8 9">DP05</strain>
    </source>
</reference>
<dbReference type="Gene3D" id="1.20.120.1220">
    <property type="match status" value="1"/>
</dbReference>
<evidence type="ECO:0000259" key="7">
    <source>
        <dbReference type="Pfam" id="PF01478"/>
    </source>
</evidence>
<dbReference type="InterPro" id="IPR000045">
    <property type="entry name" value="Prepilin_IV_endopep_pep"/>
</dbReference>
<organism evidence="8 9">
    <name type="scientific">Sneathiella litorea</name>
    <dbReference type="NCBI Taxonomy" id="2606216"/>
    <lineage>
        <taxon>Bacteria</taxon>
        <taxon>Pseudomonadati</taxon>
        <taxon>Pseudomonadota</taxon>
        <taxon>Alphaproteobacteria</taxon>
        <taxon>Sneathiellales</taxon>
        <taxon>Sneathiellaceae</taxon>
        <taxon>Sneathiella</taxon>
    </lineage>
</organism>
<feature type="transmembrane region" description="Helical" evidence="6">
    <location>
        <begin position="54"/>
        <end position="73"/>
    </location>
</feature>
<dbReference type="GO" id="GO:0004190">
    <property type="term" value="F:aspartic-type endopeptidase activity"/>
    <property type="evidence" value="ECO:0007669"/>
    <property type="project" value="InterPro"/>
</dbReference>
<keyword evidence="3 6" id="KW-0812">Transmembrane</keyword>
<dbReference type="AlphaFoldDB" id="A0A6L8W4D8"/>
<evidence type="ECO:0000313" key="8">
    <source>
        <dbReference type="EMBL" id="MZR29965.1"/>
    </source>
</evidence>
<dbReference type="RefSeq" id="WP_161314507.1">
    <property type="nucleotide sequence ID" value="NZ_WTUW01000001.1"/>
</dbReference>
<dbReference type="PANTHER" id="PTHR36506:SF1">
    <property type="entry name" value="PREFLAGELLIN PEPTIDASE"/>
    <property type="match status" value="1"/>
</dbReference>
<feature type="transmembrane region" description="Helical" evidence="6">
    <location>
        <begin position="32"/>
        <end position="49"/>
    </location>
</feature>
<accession>A0A6L8W4D8</accession>